<comment type="caution">
    <text evidence="1">The sequence shown here is derived from an EMBL/GenBank/DDBJ whole genome shotgun (WGS) entry which is preliminary data.</text>
</comment>
<evidence type="ECO:0000313" key="2">
    <source>
        <dbReference type="Proteomes" id="UP000648352"/>
    </source>
</evidence>
<reference evidence="1 2" key="1">
    <citation type="submission" date="2020-08" db="EMBL/GenBank/DDBJ databases">
        <title>A Genomic Blueprint of the Chicken Gut Microbiome.</title>
        <authorList>
            <person name="Gilroy R."/>
            <person name="Ravi A."/>
            <person name="Getino M."/>
            <person name="Pursley I."/>
            <person name="Horton D.L."/>
            <person name="Alikhan N.-F."/>
            <person name="Baker D."/>
            <person name="Gharbi K."/>
            <person name="Hall N."/>
            <person name="Watson M."/>
            <person name="Adriaenssens E.M."/>
            <person name="Foster-Nyarko E."/>
            <person name="Jarju S."/>
            <person name="Secka A."/>
            <person name="Antonio M."/>
            <person name="Oren A."/>
            <person name="Chaudhuri R."/>
            <person name="La Ragione R.M."/>
            <person name="Hildebrand F."/>
            <person name="Pallen M.J."/>
        </authorList>
    </citation>
    <scope>NUCLEOTIDE SEQUENCE [LARGE SCALE GENOMIC DNA]</scope>
    <source>
        <strain evidence="1 2">Sa4CUA7</strain>
    </source>
</reference>
<gene>
    <name evidence="1" type="ORF">H9651_04830</name>
</gene>
<accession>A0ABR8S0C8</accession>
<dbReference type="EMBL" id="JACSQP010000002">
    <property type="protein sequence ID" value="MBD7956951.1"/>
    <property type="molecule type" value="Genomic_DNA"/>
</dbReference>
<name>A0ABR8S0C8_9MICO</name>
<dbReference type="Proteomes" id="UP000648352">
    <property type="component" value="Unassembled WGS sequence"/>
</dbReference>
<organism evidence="1 2">
    <name type="scientific">Microbacterium pullorum</name>
    <dbReference type="NCBI Taxonomy" id="2762236"/>
    <lineage>
        <taxon>Bacteria</taxon>
        <taxon>Bacillati</taxon>
        <taxon>Actinomycetota</taxon>
        <taxon>Actinomycetes</taxon>
        <taxon>Micrococcales</taxon>
        <taxon>Microbacteriaceae</taxon>
        <taxon>Microbacterium</taxon>
    </lineage>
</organism>
<evidence type="ECO:0008006" key="3">
    <source>
        <dbReference type="Google" id="ProtNLM"/>
    </source>
</evidence>
<proteinExistence type="predicted"/>
<keyword evidence="2" id="KW-1185">Reference proteome</keyword>
<evidence type="ECO:0000313" key="1">
    <source>
        <dbReference type="EMBL" id="MBD7956951.1"/>
    </source>
</evidence>
<dbReference type="RefSeq" id="WP_191717945.1">
    <property type="nucleotide sequence ID" value="NZ_JACSQP010000002.1"/>
</dbReference>
<sequence length="95" mass="10240">MADLKLDFAELRRSAGTAERIATDFAGAERIAGETAAATGHDRLAGTVREFGDKWDIARGELQENLRQVADYLGAVIDTFTDLDTDLAAAVKGER</sequence>
<protein>
    <recommendedName>
        <fullName evidence="3">WXG100 family type VII secretion target</fullName>
    </recommendedName>
</protein>